<evidence type="ECO:0000313" key="1">
    <source>
        <dbReference type="EnsemblMetazoa" id="AMIN014047-PA"/>
    </source>
</evidence>
<organism evidence="1 2">
    <name type="scientific">Anopheles minimus</name>
    <dbReference type="NCBI Taxonomy" id="112268"/>
    <lineage>
        <taxon>Eukaryota</taxon>
        <taxon>Metazoa</taxon>
        <taxon>Ecdysozoa</taxon>
        <taxon>Arthropoda</taxon>
        <taxon>Hexapoda</taxon>
        <taxon>Insecta</taxon>
        <taxon>Pterygota</taxon>
        <taxon>Neoptera</taxon>
        <taxon>Endopterygota</taxon>
        <taxon>Diptera</taxon>
        <taxon>Nematocera</taxon>
        <taxon>Culicoidea</taxon>
        <taxon>Culicidae</taxon>
        <taxon>Anophelinae</taxon>
        <taxon>Anopheles</taxon>
    </lineage>
</organism>
<dbReference type="VEuPathDB" id="VectorBase:AMIN014047"/>
<reference evidence="1" key="2">
    <citation type="submission" date="2020-05" db="UniProtKB">
        <authorList>
            <consortium name="EnsemblMetazoa"/>
        </authorList>
    </citation>
    <scope>IDENTIFICATION</scope>
    <source>
        <strain evidence="1">MINIMUS1</strain>
    </source>
</reference>
<protein>
    <submittedName>
        <fullName evidence="1">Uncharacterized protein</fullName>
    </submittedName>
</protein>
<reference evidence="2" key="1">
    <citation type="submission" date="2013-03" db="EMBL/GenBank/DDBJ databases">
        <title>The Genome Sequence of Anopheles minimus MINIMUS1.</title>
        <authorList>
            <consortium name="The Broad Institute Genomics Platform"/>
            <person name="Neafsey D.E."/>
            <person name="Walton C."/>
            <person name="Walker B."/>
            <person name="Young S.K."/>
            <person name="Zeng Q."/>
            <person name="Gargeya S."/>
            <person name="Fitzgerald M."/>
            <person name="Haas B."/>
            <person name="Abouelleil A."/>
            <person name="Allen A.W."/>
            <person name="Alvarado L."/>
            <person name="Arachchi H.M."/>
            <person name="Berlin A.M."/>
            <person name="Chapman S.B."/>
            <person name="Gainer-Dewar J."/>
            <person name="Goldberg J."/>
            <person name="Griggs A."/>
            <person name="Gujja S."/>
            <person name="Hansen M."/>
            <person name="Howarth C."/>
            <person name="Imamovic A."/>
            <person name="Ireland A."/>
            <person name="Larimer J."/>
            <person name="McCowan C."/>
            <person name="Murphy C."/>
            <person name="Pearson M."/>
            <person name="Poon T.W."/>
            <person name="Priest M."/>
            <person name="Roberts A."/>
            <person name="Saif S."/>
            <person name="Shea T."/>
            <person name="Sisk P."/>
            <person name="Sykes S."/>
            <person name="Wortman J."/>
            <person name="Nusbaum C."/>
            <person name="Birren B."/>
        </authorList>
    </citation>
    <scope>NUCLEOTIDE SEQUENCE [LARGE SCALE GENOMIC DNA]</scope>
    <source>
        <strain evidence="2">MINIMUS1</strain>
    </source>
</reference>
<dbReference type="AlphaFoldDB" id="A0A182WMT6"/>
<sequence>MQAVGHGYDVQIATGRYYGWHYEPLLVLDQCLAPNTVPDVLDDRMHFPTGFTRRILRTVRYFLQQLHVDTLDDAGRLIV</sequence>
<accession>A0A182WMT6</accession>
<proteinExistence type="predicted"/>
<dbReference type="Proteomes" id="UP000075920">
    <property type="component" value="Unassembled WGS sequence"/>
</dbReference>
<evidence type="ECO:0000313" key="2">
    <source>
        <dbReference type="Proteomes" id="UP000075920"/>
    </source>
</evidence>
<dbReference type="EnsemblMetazoa" id="AMIN014047-RA">
    <property type="protein sequence ID" value="AMIN014047-PA"/>
    <property type="gene ID" value="AMIN014047"/>
</dbReference>
<keyword evidence="2" id="KW-1185">Reference proteome</keyword>
<name>A0A182WMT6_9DIPT</name>